<dbReference type="EMBL" id="JAAAIN010000535">
    <property type="protein sequence ID" value="KAG0313214.1"/>
    <property type="molecule type" value="Genomic_DNA"/>
</dbReference>
<dbReference type="InterPro" id="IPR036047">
    <property type="entry name" value="F-box-like_dom_sf"/>
</dbReference>
<sequence length="535" mass="60069">MTCPTAPSPTLFTLPTEVYEIILLFLNQHDLSQCIRVSRAWNKTLIPHLWCTLSFRSRSQLKRFMTDKVQQTLAKNAKYVRELHLVHKLLYHQSLPSRQILISEPGIAHLDVFTIGPFTNLHALVLHHWRGSRYVIDERVLALVRQNPGLKRLVINVEMDPKVQMDLIIKYIPNLQDLDLTVSWRGDVKALLENLPECIRTVKMRDVHHLGPGTARKEASPSESGASLTTMKRHHALEFFQIGGNLAGKEAEILVPFLKSCSQSLHTFGGKESSCYNQNEKITSALSDFGLVWTDLTGTSADAKNARSISLNSNLTSINTFAPNIGPLTVAAIVNNCERLETLNIIGYTIRGLMGSHLQAILSTATRLRSLQAHWLLCGYKISAMDILSSDWATTSLEHVDLKIHIPRAADDDTATAIQSSRDTQRQVLRRFGRQTNLRILAIGGMAVNPTTGNFGVQLSCLDMTLESGLDELRDLQNLEFLDIHHMDHRVGVPELEWIAANLPQLSRLHGMLDSLTPPSPEVQEWLQTHRPTWT</sequence>
<dbReference type="InterPro" id="IPR001810">
    <property type="entry name" value="F-box_dom"/>
</dbReference>
<reference evidence="2" key="1">
    <citation type="journal article" date="2020" name="Fungal Divers.">
        <title>Resolving the Mortierellaceae phylogeny through synthesis of multi-gene phylogenetics and phylogenomics.</title>
        <authorList>
            <person name="Vandepol N."/>
            <person name="Liber J."/>
            <person name="Desiro A."/>
            <person name="Na H."/>
            <person name="Kennedy M."/>
            <person name="Barry K."/>
            <person name="Grigoriev I.V."/>
            <person name="Miller A.N."/>
            <person name="O'Donnell K."/>
            <person name="Stajich J.E."/>
            <person name="Bonito G."/>
        </authorList>
    </citation>
    <scope>NUCLEOTIDE SEQUENCE</scope>
    <source>
        <strain evidence="2">NVP60</strain>
    </source>
</reference>
<accession>A0A9P6UP50</accession>
<feature type="domain" description="F-box" evidence="1">
    <location>
        <begin position="8"/>
        <end position="58"/>
    </location>
</feature>
<proteinExistence type="predicted"/>
<evidence type="ECO:0000313" key="2">
    <source>
        <dbReference type="EMBL" id="KAG0313214.1"/>
    </source>
</evidence>
<evidence type="ECO:0000313" key="3">
    <source>
        <dbReference type="Proteomes" id="UP000823405"/>
    </source>
</evidence>
<dbReference type="InterPro" id="IPR032675">
    <property type="entry name" value="LRR_dom_sf"/>
</dbReference>
<dbReference type="PROSITE" id="PS50181">
    <property type="entry name" value="FBOX"/>
    <property type="match status" value="1"/>
</dbReference>
<gene>
    <name evidence="2" type="ORF">BGZ97_010412</name>
</gene>
<dbReference type="SUPFAM" id="SSF52047">
    <property type="entry name" value="RNI-like"/>
    <property type="match status" value="1"/>
</dbReference>
<dbReference type="SUPFAM" id="SSF81383">
    <property type="entry name" value="F-box domain"/>
    <property type="match status" value="1"/>
</dbReference>
<dbReference type="Gene3D" id="3.80.10.10">
    <property type="entry name" value="Ribonuclease Inhibitor"/>
    <property type="match status" value="2"/>
</dbReference>
<evidence type="ECO:0000259" key="1">
    <source>
        <dbReference type="PROSITE" id="PS50181"/>
    </source>
</evidence>
<organism evidence="2 3">
    <name type="scientific">Linnemannia gamsii</name>
    <dbReference type="NCBI Taxonomy" id="64522"/>
    <lineage>
        <taxon>Eukaryota</taxon>
        <taxon>Fungi</taxon>
        <taxon>Fungi incertae sedis</taxon>
        <taxon>Mucoromycota</taxon>
        <taxon>Mortierellomycotina</taxon>
        <taxon>Mortierellomycetes</taxon>
        <taxon>Mortierellales</taxon>
        <taxon>Mortierellaceae</taxon>
        <taxon>Linnemannia</taxon>
    </lineage>
</organism>
<protein>
    <recommendedName>
        <fullName evidence="1">F-box domain-containing protein</fullName>
    </recommendedName>
</protein>
<name>A0A9P6UP50_9FUNG</name>
<dbReference type="OrthoDB" id="2366709at2759"/>
<dbReference type="Pfam" id="PF12937">
    <property type="entry name" value="F-box-like"/>
    <property type="match status" value="1"/>
</dbReference>
<dbReference type="AlphaFoldDB" id="A0A9P6UP50"/>
<dbReference type="Proteomes" id="UP000823405">
    <property type="component" value="Unassembled WGS sequence"/>
</dbReference>
<comment type="caution">
    <text evidence="2">The sequence shown here is derived from an EMBL/GenBank/DDBJ whole genome shotgun (WGS) entry which is preliminary data.</text>
</comment>
<keyword evidence="3" id="KW-1185">Reference proteome</keyword>